<dbReference type="Proteomes" id="UP000187465">
    <property type="component" value="Unassembled WGS sequence"/>
</dbReference>
<keyword evidence="5 8" id="KW-0238">DNA-binding</keyword>
<evidence type="ECO:0000256" key="7">
    <source>
        <dbReference type="PROSITE-ProRule" id="PRU00169"/>
    </source>
</evidence>
<feature type="domain" description="Response regulatory" evidence="9">
    <location>
        <begin position="2"/>
        <end position="115"/>
    </location>
</feature>
<keyword evidence="3" id="KW-0902">Two-component regulatory system</keyword>
<dbReference type="PANTHER" id="PTHR48111:SF40">
    <property type="entry name" value="PHOSPHATE REGULON TRANSCRIPTIONAL REGULATORY PROTEIN PHOB"/>
    <property type="match status" value="1"/>
</dbReference>
<reference evidence="11 12" key="1">
    <citation type="submission" date="2016-10" db="EMBL/GenBank/DDBJ databases">
        <title>Paenibacillus species isolates.</title>
        <authorList>
            <person name="Beno S.M."/>
        </authorList>
    </citation>
    <scope>NUCLEOTIDE SEQUENCE [LARGE SCALE GENOMIC DNA]</scope>
    <source>
        <strain evidence="11 12">FSL H7-0604</strain>
    </source>
</reference>
<evidence type="ECO:0000259" key="9">
    <source>
        <dbReference type="PROSITE" id="PS50110"/>
    </source>
</evidence>
<dbReference type="PROSITE" id="PS50110">
    <property type="entry name" value="RESPONSE_REGULATORY"/>
    <property type="match status" value="1"/>
</dbReference>
<name>A0A1R0XA97_9BACL</name>
<comment type="subcellular location">
    <subcellularLocation>
        <location evidence="1">Cytoplasm</location>
    </subcellularLocation>
</comment>
<dbReference type="InterPro" id="IPR011006">
    <property type="entry name" value="CheY-like_superfamily"/>
</dbReference>
<feature type="modified residue" description="4-aspartylphosphate" evidence="7">
    <location>
        <position position="51"/>
    </location>
</feature>
<dbReference type="RefSeq" id="WP_076179132.1">
    <property type="nucleotide sequence ID" value="NZ_JALLFV010000003.1"/>
</dbReference>
<evidence type="ECO:0000256" key="3">
    <source>
        <dbReference type="ARBA" id="ARBA00023012"/>
    </source>
</evidence>
<dbReference type="CDD" id="cd00383">
    <property type="entry name" value="trans_reg_C"/>
    <property type="match status" value="1"/>
</dbReference>
<proteinExistence type="predicted"/>
<keyword evidence="4" id="KW-0805">Transcription regulation</keyword>
<dbReference type="GO" id="GO:0000156">
    <property type="term" value="F:phosphorelay response regulator activity"/>
    <property type="evidence" value="ECO:0007669"/>
    <property type="project" value="TreeGrafter"/>
</dbReference>
<dbReference type="InterPro" id="IPR039420">
    <property type="entry name" value="WalR-like"/>
</dbReference>
<feature type="DNA-binding region" description="OmpR/PhoB-type" evidence="8">
    <location>
        <begin position="129"/>
        <end position="228"/>
    </location>
</feature>
<dbReference type="FunFam" id="3.40.50.2300:FF:000001">
    <property type="entry name" value="DNA-binding response regulator PhoB"/>
    <property type="match status" value="1"/>
</dbReference>
<protein>
    <submittedName>
        <fullName evidence="11">DNA-binding response regulator</fullName>
    </submittedName>
</protein>
<dbReference type="InterPro" id="IPR001789">
    <property type="entry name" value="Sig_transdc_resp-reg_receiver"/>
</dbReference>
<dbReference type="Gene3D" id="6.10.250.690">
    <property type="match status" value="1"/>
</dbReference>
<evidence type="ECO:0000256" key="5">
    <source>
        <dbReference type="ARBA" id="ARBA00023125"/>
    </source>
</evidence>
<keyword evidence="6" id="KW-0804">Transcription</keyword>
<dbReference type="PROSITE" id="PS51755">
    <property type="entry name" value="OMPR_PHOB"/>
    <property type="match status" value="1"/>
</dbReference>
<dbReference type="InterPro" id="IPR036388">
    <property type="entry name" value="WH-like_DNA-bd_sf"/>
</dbReference>
<dbReference type="GO" id="GO:0005829">
    <property type="term" value="C:cytosol"/>
    <property type="evidence" value="ECO:0007669"/>
    <property type="project" value="TreeGrafter"/>
</dbReference>
<dbReference type="EMBL" id="MKQP01000020">
    <property type="protein sequence ID" value="OMD31734.1"/>
    <property type="molecule type" value="Genomic_DNA"/>
</dbReference>
<evidence type="ECO:0000313" key="11">
    <source>
        <dbReference type="EMBL" id="OMD31734.1"/>
    </source>
</evidence>
<dbReference type="GO" id="GO:0032993">
    <property type="term" value="C:protein-DNA complex"/>
    <property type="evidence" value="ECO:0007669"/>
    <property type="project" value="TreeGrafter"/>
</dbReference>
<dbReference type="PANTHER" id="PTHR48111">
    <property type="entry name" value="REGULATOR OF RPOS"/>
    <property type="match status" value="1"/>
</dbReference>
<evidence type="ECO:0000256" key="4">
    <source>
        <dbReference type="ARBA" id="ARBA00023015"/>
    </source>
</evidence>
<dbReference type="Pfam" id="PF00072">
    <property type="entry name" value="Response_reg"/>
    <property type="match status" value="1"/>
</dbReference>
<dbReference type="SMART" id="SM00448">
    <property type="entry name" value="REC"/>
    <property type="match status" value="1"/>
</dbReference>
<evidence type="ECO:0000256" key="2">
    <source>
        <dbReference type="ARBA" id="ARBA00022553"/>
    </source>
</evidence>
<dbReference type="SMART" id="SM00862">
    <property type="entry name" value="Trans_reg_C"/>
    <property type="match status" value="1"/>
</dbReference>
<evidence type="ECO:0000259" key="10">
    <source>
        <dbReference type="PROSITE" id="PS51755"/>
    </source>
</evidence>
<feature type="domain" description="OmpR/PhoB-type" evidence="10">
    <location>
        <begin position="129"/>
        <end position="228"/>
    </location>
</feature>
<gene>
    <name evidence="11" type="ORF">BJP51_18095</name>
</gene>
<evidence type="ECO:0000256" key="6">
    <source>
        <dbReference type="ARBA" id="ARBA00023163"/>
    </source>
</evidence>
<comment type="caution">
    <text evidence="11">The sequence shown here is derived from an EMBL/GenBank/DDBJ whole genome shotgun (WGS) entry which is preliminary data.</text>
</comment>
<sequence length="231" mass="26777">MNILIAEDETDIRKLVKIHLEDRSYQVFEAKDGIEALEVVNQHEINLAILDIVMPRLDGLNLLRRIREKSHIPVILLTARGEEIDKIVGLGLGADDYMVKPFSASELVARVEAQLRRRNVYDLSQSITEETIQHRELKLNLKECMLYINESPVLLNAKEYKVLQCLMQSPNQIFTPKKLYAAAWEEDFYSDNNTIMVTISRLRNKIERDPHHPEYIVTVRGLGYKFYNPGK</sequence>
<dbReference type="InterPro" id="IPR001867">
    <property type="entry name" value="OmpR/PhoB-type_DNA-bd"/>
</dbReference>
<keyword evidence="2 7" id="KW-0597">Phosphoprotein</keyword>
<organism evidence="11 12">
    <name type="scientific">Paenibacillus odorifer</name>
    <dbReference type="NCBI Taxonomy" id="189426"/>
    <lineage>
        <taxon>Bacteria</taxon>
        <taxon>Bacillati</taxon>
        <taxon>Bacillota</taxon>
        <taxon>Bacilli</taxon>
        <taxon>Bacillales</taxon>
        <taxon>Paenibacillaceae</taxon>
        <taxon>Paenibacillus</taxon>
    </lineage>
</organism>
<dbReference type="SUPFAM" id="SSF52172">
    <property type="entry name" value="CheY-like"/>
    <property type="match status" value="1"/>
</dbReference>
<dbReference type="Gene3D" id="3.40.50.2300">
    <property type="match status" value="1"/>
</dbReference>
<dbReference type="Pfam" id="PF00486">
    <property type="entry name" value="Trans_reg_C"/>
    <property type="match status" value="1"/>
</dbReference>
<evidence type="ECO:0000313" key="12">
    <source>
        <dbReference type="Proteomes" id="UP000187465"/>
    </source>
</evidence>
<dbReference type="FunFam" id="1.10.10.10:FF:000018">
    <property type="entry name" value="DNA-binding response regulator ResD"/>
    <property type="match status" value="1"/>
</dbReference>
<dbReference type="GO" id="GO:0000976">
    <property type="term" value="F:transcription cis-regulatory region binding"/>
    <property type="evidence" value="ECO:0007669"/>
    <property type="project" value="TreeGrafter"/>
</dbReference>
<accession>A0A1R0XA97</accession>
<evidence type="ECO:0000256" key="1">
    <source>
        <dbReference type="ARBA" id="ARBA00004496"/>
    </source>
</evidence>
<evidence type="ECO:0000256" key="8">
    <source>
        <dbReference type="PROSITE-ProRule" id="PRU01091"/>
    </source>
</evidence>
<dbReference type="CDD" id="cd17574">
    <property type="entry name" value="REC_OmpR"/>
    <property type="match status" value="1"/>
</dbReference>
<dbReference type="Gene3D" id="1.10.10.10">
    <property type="entry name" value="Winged helix-like DNA-binding domain superfamily/Winged helix DNA-binding domain"/>
    <property type="match status" value="1"/>
</dbReference>
<dbReference type="AlphaFoldDB" id="A0A1R0XA97"/>
<dbReference type="GO" id="GO:0006355">
    <property type="term" value="P:regulation of DNA-templated transcription"/>
    <property type="evidence" value="ECO:0007669"/>
    <property type="project" value="InterPro"/>
</dbReference>